<feature type="compositionally biased region" description="Polar residues" evidence="10">
    <location>
        <begin position="598"/>
        <end position="611"/>
    </location>
</feature>
<dbReference type="PROSITE" id="PS50086">
    <property type="entry name" value="TBC_RABGAP"/>
    <property type="match status" value="1"/>
</dbReference>
<dbReference type="PANTHER" id="PTHR47219">
    <property type="entry name" value="RAB GTPASE-ACTIVATING PROTEIN 1-LIKE"/>
    <property type="match status" value="1"/>
</dbReference>
<evidence type="ECO:0000256" key="3">
    <source>
        <dbReference type="ARBA" id="ARBA00022692"/>
    </source>
</evidence>
<evidence type="ECO:0000256" key="7">
    <source>
        <dbReference type="ARBA" id="ARBA00023136"/>
    </source>
</evidence>
<evidence type="ECO:0000256" key="8">
    <source>
        <dbReference type="RuleBase" id="RU363132"/>
    </source>
</evidence>
<keyword evidence="4 8" id="KW-0256">Endoplasmic reticulum</keyword>
<feature type="compositionally biased region" description="Basic and acidic residues" evidence="10">
    <location>
        <begin position="27"/>
        <end position="38"/>
    </location>
</feature>
<evidence type="ECO:0000256" key="1">
    <source>
        <dbReference type="ARBA" id="ARBA00004477"/>
    </source>
</evidence>
<dbReference type="PROSITE" id="PS50845">
    <property type="entry name" value="RETICULON"/>
    <property type="match status" value="1"/>
</dbReference>
<evidence type="ECO:0000256" key="4">
    <source>
        <dbReference type="ARBA" id="ARBA00022824"/>
    </source>
</evidence>
<keyword evidence="2" id="KW-0343">GTPase activation</keyword>
<dbReference type="GO" id="GO:0005096">
    <property type="term" value="F:GTPase activator activity"/>
    <property type="evidence" value="ECO:0007669"/>
    <property type="project" value="UniProtKB-KW"/>
</dbReference>
<feature type="region of interest" description="Disordered" evidence="10">
    <location>
        <begin position="855"/>
        <end position="948"/>
    </location>
</feature>
<feature type="region of interest" description="Disordered" evidence="10">
    <location>
        <begin position="594"/>
        <end position="648"/>
    </location>
</feature>
<dbReference type="PANTHER" id="PTHR47219:SF9">
    <property type="entry name" value="GTPASE ACTIVATING PROTEIN AND CENTROSOME-ASSOCIATED, ISOFORM B"/>
    <property type="match status" value="1"/>
</dbReference>
<dbReference type="Gene3D" id="1.10.8.270">
    <property type="entry name" value="putative rabgap domain of human tbc1 domain family member 14 like domains"/>
    <property type="match status" value="1"/>
</dbReference>
<feature type="domain" description="Rab-GAP TBC" evidence="11">
    <location>
        <begin position="281"/>
        <end position="465"/>
    </location>
</feature>
<evidence type="ECO:0000259" key="11">
    <source>
        <dbReference type="PROSITE" id="PS50086"/>
    </source>
</evidence>
<dbReference type="Proteomes" id="UP000288168">
    <property type="component" value="Unassembled WGS sequence"/>
</dbReference>
<evidence type="ECO:0000256" key="10">
    <source>
        <dbReference type="SAM" id="MobiDB-lite"/>
    </source>
</evidence>
<accession>A0A428PA23</accession>
<feature type="region of interest" description="Disordered" evidence="10">
    <location>
        <begin position="705"/>
        <end position="777"/>
    </location>
</feature>
<dbReference type="SUPFAM" id="SSF47923">
    <property type="entry name" value="Ypt/Rab-GAP domain of gyp1p"/>
    <property type="match status" value="2"/>
</dbReference>
<feature type="compositionally biased region" description="Polar residues" evidence="10">
    <location>
        <begin position="716"/>
        <end position="732"/>
    </location>
</feature>
<dbReference type="SMART" id="SM00164">
    <property type="entry name" value="TBC"/>
    <property type="match status" value="1"/>
</dbReference>
<proteinExistence type="predicted"/>
<dbReference type="Pfam" id="PF00566">
    <property type="entry name" value="RabGAP-TBC"/>
    <property type="match status" value="1"/>
</dbReference>
<dbReference type="EMBL" id="NKCI01000172">
    <property type="protein sequence ID" value="RSL49901.1"/>
    <property type="molecule type" value="Genomic_DNA"/>
</dbReference>
<evidence type="ECO:0000259" key="12">
    <source>
        <dbReference type="PROSITE" id="PS50845"/>
    </source>
</evidence>
<organism evidence="13 14">
    <name type="scientific">Fusarium duplospermum</name>
    <dbReference type="NCBI Taxonomy" id="1325734"/>
    <lineage>
        <taxon>Eukaryota</taxon>
        <taxon>Fungi</taxon>
        <taxon>Dikarya</taxon>
        <taxon>Ascomycota</taxon>
        <taxon>Pezizomycotina</taxon>
        <taxon>Sordariomycetes</taxon>
        <taxon>Hypocreomycetidae</taxon>
        <taxon>Hypocreales</taxon>
        <taxon>Nectriaceae</taxon>
        <taxon>Fusarium</taxon>
        <taxon>Fusarium solani species complex</taxon>
    </lineage>
</organism>
<feature type="compositionally biased region" description="Acidic residues" evidence="10">
    <location>
        <begin position="95"/>
        <end position="105"/>
    </location>
</feature>
<evidence type="ECO:0000256" key="5">
    <source>
        <dbReference type="ARBA" id="ARBA00022989"/>
    </source>
</evidence>
<feature type="compositionally biased region" description="Polar residues" evidence="10">
    <location>
        <begin position="58"/>
        <end position="81"/>
    </location>
</feature>
<dbReference type="InterPro" id="IPR003388">
    <property type="entry name" value="Reticulon"/>
</dbReference>
<dbReference type="Pfam" id="PF02453">
    <property type="entry name" value="Reticulon"/>
    <property type="match status" value="1"/>
</dbReference>
<feature type="transmembrane region" description="Helical" evidence="8">
    <location>
        <begin position="1277"/>
        <end position="1298"/>
    </location>
</feature>
<protein>
    <recommendedName>
        <fullName evidence="8">Reticulon-like protein</fullName>
    </recommendedName>
</protein>
<name>A0A428PA23_9HYPO</name>
<feature type="coiled-coil region" evidence="9">
    <location>
        <begin position="957"/>
        <end position="984"/>
    </location>
</feature>
<dbReference type="FunFam" id="1.10.10.750:FF:000003">
    <property type="entry name" value="GTPase activating protein (Evi5)"/>
    <property type="match status" value="1"/>
</dbReference>
<reference evidence="13 14" key="1">
    <citation type="submission" date="2017-06" db="EMBL/GenBank/DDBJ databases">
        <title>Comparative genomic analysis of Ambrosia Fusariam Clade fungi.</title>
        <authorList>
            <person name="Stajich J.E."/>
            <person name="Carrillo J."/>
            <person name="Kijimoto T."/>
            <person name="Eskalen A."/>
            <person name="O'Donnell K."/>
            <person name="Kasson M."/>
        </authorList>
    </citation>
    <scope>NUCLEOTIDE SEQUENCE [LARGE SCALE GENOMIC DNA]</scope>
    <source>
        <strain evidence="13 14">NRRL62584</strain>
    </source>
</reference>
<feature type="compositionally biased region" description="Basic and acidic residues" evidence="10">
    <location>
        <begin position="758"/>
        <end position="767"/>
    </location>
</feature>
<keyword evidence="7 8" id="KW-0472">Membrane</keyword>
<feature type="compositionally biased region" description="Polar residues" evidence="10">
    <location>
        <begin position="904"/>
        <end position="920"/>
    </location>
</feature>
<dbReference type="FunFam" id="1.10.472.80:FF:000027">
    <property type="entry name" value="GTPase activating protein (Evi5)"/>
    <property type="match status" value="1"/>
</dbReference>
<evidence type="ECO:0000256" key="9">
    <source>
        <dbReference type="SAM" id="Coils"/>
    </source>
</evidence>
<feature type="compositionally biased region" description="Basic and acidic residues" evidence="10">
    <location>
        <begin position="878"/>
        <end position="889"/>
    </location>
</feature>
<dbReference type="FunFam" id="1.10.8.270:FF:000001">
    <property type="entry name" value="TBC1 domain family member 1"/>
    <property type="match status" value="1"/>
</dbReference>
<gene>
    <name evidence="13" type="ORF">CEP54_012218</name>
</gene>
<feature type="coiled-coil region" evidence="9">
    <location>
        <begin position="660"/>
        <end position="705"/>
    </location>
</feature>
<dbReference type="InterPro" id="IPR035969">
    <property type="entry name" value="Rab-GAP_TBC_sf"/>
</dbReference>
<dbReference type="Gene3D" id="1.10.10.750">
    <property type="entry name" value="Ypt/Rab-GAP domain of gyp1p, domain 1"/>
    <property type="match status" value="1"/>
</dbReference>
<feature type="compositionally biased region" description="Polar residues" evidence="10">
    <location>
        <begin position="13"/>
        <end position="25"/>
    </location>
</feature>
<keyword evidence="5 8" id="KW-1133">Transmembrane helix</keyword>
<dbReference type="GO" id="GO:0031267">
    <property type="term" value="F:small GTPase binding"/>
    <property type="evidence" value="ECO:0007669"/>
    <property type="project" value="TreeGrafter"/>
</dbReference>
<feature type="region of interest" description="Disordered" evidence="10">
    <location>
        <begin position="1382"/>
        <end position="1447"/>
    </location>
</feature>
<feature type="region of interest" description="Disordered" evidence="10">
    <location>
        <begin position="1"/>
        <end position="160"/>
    </location>
</feature>
<feature type="compositionally biased region" description="Basic and acidic residues" evidence="10">
    <location>
        <begin position="1"/>
        <end position="10"/>
    </location>
</feature>
<evidence type="ECO:0000313" key="13">
    <source>
        <dbReference type="EMBL" id="RSL49901.1"/>
    </source>
</evidence>
<comment type="subcellular location">
    <subcellularLocation>
        <location evidence="1 8">Endoplasmic reticulum membrane</location>
        <topology evidence="1 8">Multi-pass membrane protein</topology>
    </subcellularLocation>
</comment>
<feature type="region of interest" description="Disordered" evidence="10">
    <location>
        <begin position="985"/>
        <end position="1039"/>
    </location>
</feature>
<comment type="caution">
    <text evidence="13">The sequence shown here is derived from an EMBL/GenBank/DDBJ whole genome shotgun (WGS) entry which is preliminary data.</text>
</comment>
<feature type="compositionally biased region" description="Low complexity" evidence="10">
    <location>
        <begin position="612"/>
        <end position="631"/>
    </location>
</feature>
<feature type="compositionally biased region" description="Pro residues" evidence="10">
    <location>
        <begin position="1400"/>
        <end position="1413"/>
    </location>
</feature>
<dbReference type="STRING" id="1325734.A0A428PA23"/>
<keyword evidence="3 8" id="KW-0812">Transmembrane</keyword>
<feature type="compositionally biased region" description="Basic and acidic residues" evidence="10">
    <location>
        <begin position="855"/>
        <end position="864"/>
    </location>
</feature>
<evidence type="ECO:0000256" key="2">
    <source>
        <dbReference type="ARBA" id="ARBA00022468"/>
    </source>
</evidence>
<dbReference type="OrthoDB" id="159449at2759"/>
<dbReference type="InterPro" id="IPR050302">
    <property type="entry name" value="Rab_GAP_TBC_domain"/>
</dbReference>
<dbReference type="Gene3D" id="1.10.472.80">
    <property type="entry name" value="Ypt/Rab-GAP domain of gyp1p, domain 3"/>
    <property type="match status" value="1"/>
</dbReference>
<keyword evidence="6 9" id="KW-0175">Coiled coil</keyword>
<dbReference type="GO" id="GO:0005789">
    <property type="term" value="C:endoplasmic reticulum membrane"/>
    <property type="evidence" value="ECO:0007669"/>
    <property type="project" value="UniProtKB-SubCell"/>
</dbReference>
<keyword evidence="14" id="KW-1185">Reference proteome</keyword>
<feature type="compositionally biased region" description="Basic and acidic residues" evidence="10">
    <location>
        <begin position="141"/>
        <end position="154"/>
    </location>
</feature>
<dbReference type="InterPro" id="IPR000195">
    <property type="entry name" value="Rab-GAP-TBC_dom"/>
</dbReference>
<feature type="domain" description="Reticulon" evidence="12">
    <location>
        <begin position="1177"/>
        <end position="1388"/>
    </location>
</feature>
<sequence length="1447" mass="159000">MDVDVPKSGHESLPSTAPTERTSMMSRDPEPETPKMAHDSLVTVRLSEPESIVLDSPVATTGLDTNQSTPTKVPASDQVSVCETPEPSLKRTDTIEEVDEEEEENEGVKTPSTEEGANIANSGTPRESSPTMPPPILTTRSLREELADDGHVSDDQEEVNWEQLEKTEDEQTKDEETDNSTALLLARLEQENAKLATNPKSVKVQAVDRATAERSAVSKPRPPSMAQLRQMVQGPTPPALRYSMLPPPPMTDLEFYAALVKDYQQTAARLPTLLSNKIRKGIPPPLRGVVWQSMSGARDAALEEQYDRFCGESSPYEIIIGKDLGRSFPGVDMFRDPDGDGQRMLGRVLKCFSLYDTKIGYCQGLAFLVGPLLMHMPDKQAFCVLVRLMERYDLRACFLPDLSGLHVRIYQFKELLRQSLPVLSNHLDDLQVDPAYVSQWFLSFFAVTCPLPMLFRIYDVIFAEGASETLMRVALSLMRKNEARLLACTEMEDVMQLLLSRGLWDCYHYNADEFVQDFVGLTSVVTRENMQQLEQSYRESKTATTNPVRGSEITTAASRFLGRIWATSTTSLSPKSTNLSPGHTAPARPLSMLRRSASKQSLASTLNSMEASSASVTSSTSTDATTVSRDSSNTEDGGIVRESTPVGTKSMIAHKNNLDERNLHGQIEDLLTALSELQRNHALLSNQLQREREERQEDRKAVQSLLNGLRRKASRDSSSTESSGPRVTVSSADNKEQDPEDETNETKEPKTPVSDENDQSKQEKTQEDPPSTQDLENLLDMVERRFQTEEDRRRSSMLISKVQLREELSHAKDQLAGAMSQSQEYSRQIHDLNQEMSTIKEQLRESHAHVRTLHQDKQRLEKQMHGLKSRVSASSAHESSRDPEADRSSKASGVGLREFKLGRSKSTPAQSETESAPTSKFNKRISSLPRGHEAVPMVTTTAPGPSPSEHEALLAELVQAKTAEAVAKQEAEEARQKLEALRKSHGLGRVESSHGSSASQSGGGVFGLLTGHGMGHGVASANEPPASKPASTNSGPPASGGGFWGWRSCAHQNISILSRITSYPRNARPSTVFFCLVQLASTVLLSERNSFQTPSSPRQLVEMADSAPAVNGGSLLEATKSNAAAAYQSVTNGPVAQNVYDHTQKASNELSNLAAARRTPSTPAATGQPLTHYHSFFSELLSWNNPRASAIAYATTVSLIFAARYLDVLRWAFKVSWMVLGVTILAEVVGKIVLNNGLATQVRPRRYYTVPRETLDHMIGDAHELVNFFVIEAQRIIFAENVFASAAAFVAAFISYYLVKLVPYWGLAVIGTTVVFFVPLVYTSNQELIDEQLHHAAELINSQTAQVRNVASKQMEQVSAIGKQYAGDYSGKVHDLLRGNHGSRQKIEKPGAPVVKEPEFPSPPTEDPAPQIPTPAALKEEGTAIDAEIPEVPSEPVVANKEPMIAS</sequence>
<feature type="transmembrane region" description="Helical" evidence="8">
    <location>
        <begin position="1304"/>
        <end position="1322"/>
    </location>
</feature>
<evidence type="ECO:0000313" key="14">
    <source>
        <dbReference type="Proteomes" id="UP000288168"/>
    </source>
</evidence>
<feature type="compositionally biased region" description="Gly residues" evidence="10">
    <location>
        <begin position="1001"/>
        <end position="1016"/>
    </location>
</feature>
<evidence type="ECO:0000256" key="6">
    <source>
        <dbReference type="ARBA" id="ARBA00023054"/>
    </source>
</evidence>
<feature type="compositionally biased region" description="Polar residues" evidence="10">
    <location>
        <begin position="110"/>
        <end position="130"/>
    </location>
</feature>